<evidence type="ECO:0000313" key="4">
    <source>
        <dbReference type="Proteomes" id="UP000091929"/>
    </source>
</evidence>
<accession>A0A150IQN8</accession>
<dbReference type="EMBL" id="LNGF01000028">
    <property type="protein sequence ID" value="KYC47270.1"/>
    <property type="molecule type" value="Genomic_DNA"/>
</dbReference>
<sequence>MRKVEALPYTIEELIKKVNLALGKANIEYFTAGREFYINEDLLLSETIGGTNKSLIHKIKEYLRNETEANYAIISFDSAPKGCYMIIEFSEHATFSALAKIFSLKTDDEVSEQVQVEEINDTKLERELRIINKDISGKEIESDDEEDGEEEYEYIDFGERTCKVCGSIIRRITVQESDGKVRDGYKCINTNCLKIYIIR</sequence>
<evidence type="ECO:0000313" key="5">
    <source>
        <dbReference type="Proteomes" id="UP000092401"/>
    </source>
</evidence>
<evidence type="ECO:0000313" key="1">
    <source>
        <dbReference type="EMBL" id="KYC45194.1"/>
    </source>
</evidence>
<accession>A0A150J092</accession>
<reference evidence="4 5" key="1">
    <citation type="journal article" date="2016" name="ISME J.">
        <title>Chasing the elusive Euryarchaeota class WSA2: genomes reveal a uniquely fastidious methyl-reducing methanogen.</title>
        <authorList>
            <person name="Nobu M.K."/>
            <person name="Narihiro T."/>
            <person name="Kuroda K."/>
            <person name="Mei R."/>
            <person name="Liu W.T."/>
        </authorList>
    </citation>
    <scope>NUCLEOTIDE SEQUENCE [LARGE SCALE GENOMIC DNA]</scope>
    <source>
        <strain evidence="1">B03fssc0709_Meth_Bin005</strain>
        <strain evidence="2">B15fssc0709_Meth_Bin003</strain>
        <strain evidence="3">BMIXfssc0709_Meth_Bin006</strain>
    </source>
</reference>
<dbReference type="EMBL" id="LNGE01000026">
    <property type="protein sequence ID" value="KYC45194.1"/>
    <property type="molecule type" value="Genomic_DNA"/>
</dbReference>
<dbReference type="Proteomes" id="UP000091929">
    <property type="component" value="Unassembled WGS sequence"/>
</dbReference>
<organism evidence="1 5">
    <name type="scientific">Candidatus Methanofastidiosum methylothiophilum</name>
    <dbReference type="NCBI Taxonomy" id="1705564"/>
    <lineage>
        <taxon>Archaea</taxon>
        <taxon>Methanobacteriati</taxon>
        <taxon>Methanobacteriota</taxon>
        <taxon>Stenosarchaea group</taxon>
        <taxon>Candidatus Methanofastidiosia</taxon>
        <taxon>Candidatus Methanofastidiosales</taxon>
        <taxon>Candidatus Methanofastidiosaceae</taxon>
        <taxon>Candidatus Methanofastidiosum</taxon>
    </lineage>
</organism>
<comment type="caution">
    <text evidence="1">The sequence shown here is derived from an EMBL/GenBank/DDBJ whole genome shotgun (WGS) entry which is preliminary data.</text>
</comment>
<evidence type="ECO:0000313" key="2">
    <source>
        <dbReference type="EMBL" id="KYC47270.1"/>
    </source>
</evidence>
<dbReference type="Proteomes" id="UP000092403">
    <property type="component" value="Unassembled WGS sequence"/>
</dbReference>
<evidence type="ECO:0000313" key="3">
    <source>
        <dbReference type="EMBL" id="KYC50364.1"/>
    </source>
</evidence>
<dbReference type="AlphaFoldDB" id="A0A150IKK4"/>
<proteinExistence type="predicted"/>
<name>A0A150IKK4_9EURY</name>
<protein>
    <submittedName>
        <fullName evidence="1">Uncharacterized protein</fullName>
    </submittedName>
</protein>
<accession>A0A150IKK4</accession>
<gene>
    <name evidence="1" type="ORF">APG10_01055</name>
    <name evidence="2" type="ORF">APG11_01313</name>
    <name evidence="3" type="ORF">APG12_00892</name>
</gene>
<dbReference type="Proteomes" id="UP000092401">
    <property type="component" value="Unassembled WGS sequence"/>
</dbReference>
<dbReference type="EMBL" id="LNJC01000015">
    <property type="protein sequence ID" value="KYC50364.1"/>
    <property type="molecule type" value="Genomic_DNA"/>
</dbReference>